<accession>G8TUL1</accession>
<proteinExistence type="predicted"/>
<dbReference type="Proteomes" id="UP000005439">
    <property type="component" value="Chromosome"/>
</dbReference>
<sequence length="82" mass="9439">MDQLNRTVMAVADWEWDALLAGEYVAISADVFQDSNASDITWVFRFPHPAEMMPVQIVRRNQHTVYLHRVGAVQKWPGSHTE</sequence>
<reference evidence="2" key="1">
    <citation type="submission" date="2011-12" db="EMBL/GenBank/DDBJ databases">
        <title>The complete genome of chromosome of Sulfobacillus acidophilus DSM 10332.</title>
        <authorList>
            <person name="Lucas S."/>
            <person name="Han J."/>
            <person name="Lapidus A."/>
            <person name="Bruce D."/>
            <person name="Goodwin L."/>
            <person name="Pitluck S."/>
            <person name="Peters L."/>
            <person name="Kyrpides N."/>
            <person name="Mavromatis K."/>
            <person name="Ivanova N."/>
            <person name="Mikhailova N."/>
            <person name="Chertkov O."/>
            <person name="Saunders E."/>
            <person name="Detter J.C."/>
            <person name="Tapia R."/>
            <person name="Han C."/>
            <person name="Land M."/>
            <person name="Hauser L."/>
            <person name="Markowitz V."/>
            <person name="Cheng J.-F."/>
            <person name="Hugenholtz P."/>
            <person name="Woyke T."/>
            <person name="Wu D."/>
            <person name="Pukall R."/>
            <person name="Gehrich-Schroeter G."/>
            <person name="Schneider S."/>
            <person name="Klenk H.-P."/>
            <person name="Eisen J.A."/>
        </authorList>
    </citation>
    <scope>NUCLEOTIDE SEQUENCE [LARGE SCALE GENOMIC DNA]</scope>
    <source>
        <strain evidence="2">ATCC 700253 / DSM 10332 / NAL</strain>
    </source>
</reference>
<dbReference type="KEGG" id="sap:Sulac_1158"/>
<dbReference type="PATRIC" id="fig|679936.5.peg.1217"/>
<keyword evidence="2" id="KW-1185">Reference proteome</keyword>
<evidence type="ECO:0000313" key="1">
    <source>
        <dbReference type="EMBL" id="AEW04658.1"/>
    </source>
</evidence>
<reference evidence="1 2" key="2">
    <citation type="journal article" date="2012" name="Stand. Genomic Sci.">
        <title>Complete genome sequence of the moderately thermophilic mineral-sulfide-oxidizing firmicute Sulfobacillus acidophilus type strain (NAL(T)).</title>
        <authorList>
            <person name="Anderson I."/>
            <person name="Chertkov O."/>
            <person name="Chen A."/>
            <person name="Saunders E."/>
            <person name="Lapidus A."/>
            <person name="Nolan M."/>
            <person name="Lucas S."/>
            <person name="Hammon N."/>
            <person name="Deshpande S."/>
            <person name="Cheng J.F."/>
            <person name="Han C."/>
            <person name="Tapia R."/>
            <person name="Goodwin L.A."/>
            <person name="Pitluck S."/>
            <person name="Liolios K."/>
            <person name="Pagani I."/>
            <person name="Ivanova N."/>
            <person name="Mikhailova N."/>
            <person name="Pati A."/>
            <person name="Palaniappan K."/>
            <person name="Land M."/>
            <person name="Pan C."/>
            <person name="Rohde M."/>
            <person name="Pukall R."/>
            <person name="Goker M."/>
            <person name="Detter J.C."/>
            <person name="Woyke T."/>
            <person name="Bristow J."/>
            <person name="Eisen J.A."/>
            <person name="Markowitz V."/>
            <person name="Hugenholtz P."/>
            <person name="Kyrpides N.C."/>
            <person name="Klenk H.P."/>
            <person name="Mavromatis K."/>
        </authorList>
    </citation>
    <scope>NUCLEOTIDE SEQUENCE [LARGE SCALE GENOMIC DNA]</scope>
    <source>
        <strain evidence="2">ATCC 700253 / DSM 10332 / NAL</strain>
    </source>
</reference>
<dbReference type="STRING" id="679936.Sulac_1158"/>
<dbReference type="EMBL" id="CP003179">
    <property type="protein sequence ID" value="AEW04658.1"/>
    <property type="molecule type" value="Genomic_DNA"/>
</dbReference>
<gene>
    <name evidence="1" type="ordered locus">Sulac_1158</name>
</gene>
<organism evidence="1 2">
    <name type="scientific">Sulfobacillus acidophilus (strain ATCC 700253 / DSM 10332 / NAL)</name>
    <dbReference type="NCBI Taxonomy" id="679936"/>
    <lineage>
        <taxon>Bacteria</taxon>
        <taxon>Bacillati</taxon>
        <taxon>Bacillota</taxon>
        <taxon>Clostridia</taxon>
        <taxon>Eubacteriales</taxon>
        <taxon>Clostridiales Family XVII. Incertae Sedis</taxon>
        <taxon>Sulfobacillus</taxon>
    </lineage>
</organism>
<dbReference type="AlphaFoldDB" id="G8TUL1"/>
<evidence type="ECO:0000313" key="2">
    <source>
        <dbReference type="Proteomes" id="UP000005439"/>
    </source>
</evidence>
<dbReference type="HOGENOM" id="CLU_2557011_0_0_9"/>
<name>G8TUL1_SULAD</name>
<protein>
    <submittedName>
        <fullName evidence="1">Uncharacterized protein</fullName>
    </submittedName>
</protein>